<dbReference type="RefSeq" id="WP_012895134.1">
    <property type="nucleotide sequence ID" value="NC_013595.1"/>
</dbReference>
<evidence type="ECO:0000313" key="2">
    <source>
        <dbReference type="EMBL" id="ACZ91407.1"/>
    </source>
</evidence>
<dbReference type="PANTHER" id="PTHR14136:SF17">
    <property type="entry name" value="BTB_POZ DOMAIN-CONTAINING PROTEIN KCTD9"/>
    <property type="match status" value="1"/>
</dbReference>
<dbReference type="OrthoDB" id="2579959at2"/>
<gene>
    <name evidence="2" type="ordered locus">Sros_8772</name>
</gene>
<feature type="region of interest" description="Disordered" evidence="1">
    <location>
        <begin position="1"/>
        <end position="25"/>
    </location>
</feature>
<dbReference type="KEGG" id="sro:Sros_8772"/>
<dbReference type="InterPro" id="IPR051082">
    <property type="entry name" value="Pentapeptide-BTB/POZ_domain"/>
</dbReference>
<evidence type="ECO:0000313" key="3">
    <source>
        <dbReference type="Proteomes" id="UP000002029"/>
    </source>
</evidence>
<dbReference type="Pfam" id="PF13599">
    <property type="entry name" value="Pentapeptide_4"/>
    <property type="match status" value="1"/>
</dbReference>
<proteinExistence type="predicted"/>
<dbReference type="Gene3D" id="2.160.20.80">
    <property type="entry name" value="E3 ubiquitin-protein ligase SopA"/>
    <property type="match status" value="1"/>
</dbReference>
<protein>
    <submittedName>
        <fullName evidence="2">Uncharacterized low-complexity protein-like protein</fullName>
    </submittedName>
</protein>
<dbReference type="AlphaFoldDB" id="D2B5V3"/>
<name>D2B5V3_STRRD</name>
<dbReference type="InterPro" id="IPR001646">
    <property type="entry name" value="5peptide_repeat"/>
</dbReference>
<dbReference type="Proteomes" id="UP000002029">
    <property type="component" value="Chromosome"/>
</dbReference>
<dbReference type="PANTHER" id="PTHR14136">
    <property type="entry name" value="BTB_POZ DOMAIN-CONTAINING PROTEIN KCTD9"/>
    <property type="match status" value="1"/>
</dbReference>
<sequence length="206" mass="22351">MAERKYGEPAPETHTTIRSADWDSEDLSGQKHERVAFVNVDMTETSSRGAVFHECTFSGVRFNASVHSDTAFTNCTFKRCTFFDAAFTGCKFVGSVFDDCTFDLLKVEGGDWSFVGLPGADLHSASFRDVRMREADLTGARGAGVTLRGVDLSGATLHRADLSRGDLRGSDLSSLDPFTVKLKDAVIDIPQAVTIATLLGLQVRSD</sequence>
<dbReference type="STRING" id="479432.Sros_8772"/>
<dbReference type="EMBL" id="CP001814">
    <property type="protein sequence ID" value="ACZ91407.1"/>
    <property type="molecule type" value="Genomic_DNA"/>
</dbReference>
<dbReference type="SUPFAM" id="SSF141571">
    <property type="entry name" value="Pentapeptide repeat-like"/>
    <property type="match status" value="1"/>
</dbReference>
<reference evidence="2 3" key="1">
    <citation type="journal article" date="2010" name="Stand. Genomic Sci.">
        <title>Complete genome sequence of Streptosporangium roseum type strain (NI 9100).</title>
        <authorList>
            <person name="Nolan M."/>
            <person name="Sikorski J."/>
            <person name="Jando M."/>
            <person name="Lucas S."/>
            <person name="Lapidus A."/>
            <person name="Glavina Del Rio T."/>
            <person name="Chen F."/>
            <person name="Tice H."/>
            <person name="Pitluck S."/>
            <person name="Cheng J.F."/>
            <person name="Chertkov O."/>
            <person name="Sims D."/>
            <person name="Meincke L."/>
            <person name="Brettin T."/>
            <person name="Han C."/>
            <person name="Detter J.C."/>
            <person name="Bruce D."/>
            <person name="Goodwin L."/>
            <person name="Land M."/>
            <person name="Hauser L."/>
            <person name="Chang Y.J."/>
            <person name="Jeffries C.D."/>
            <person name="Ivanova N."/>
            <person name="Mavromatis K."/>
            <person name="Mikhailova N."/>
            <person name="Chen A."/>
            <person name="Palaniappan K."/>
            <person name="Chain P."/>
            <person name="Rohde M."/>
            <person name="Goker M."/>
            <person name="Bristow J."/>
            <person name="Eisen J.A."/>
            <person name="Markowitz V."/>
            <person name="Hugenholtz P."/>
            <person name="Kyrpides N.C."/>
            <person name="Klenk H.P."/>
        </authorList>
    </citation>
    <scope>NUCLEOTIDE SEQUENCE [LARGE SCALE GENOMIC DNA]</scope>
    <source>
        <strain evidence="3">ATCC 12428 / DSM 43021 / JCM 3005 / NI 9100</strain>
    </source>
</reference>
<accession>D2B5V3</accession>
<organism evidence="2 3">
    <name type="scientific">Streptosporangium roseum (strain ATCC 12428 / DSM 43021 / JCM 3005 / KCTC 9067 / NCIMB 10171 / NRRL 2505 / NI 9100)</name>
    <dbReference type="NCBI Taxonomy" id="479432"/>
    <lineage>
        <taxon>Bacteria</taxon>
        <taxon>Bacillati</taxon>
        <taxon>Actinomycetota</taxon>
        <taxon>Actinomycetes</taxon>
        <taxon>Streptosporangiales</taxon>
        <taxon>Streptosporangiaceae</taxon>
        <taxon>Streptosporangium</taxon>
    </lineage>
</organism>
<keyword evidence="3" id="KW-1185">Reference proteome</keyword>
<dbReference type="eggNOG" id="COG1357">
    <property type="taxonomic scope" value="Bacteria"/>
</dbReference>
<dbReference type="HOGENOM" id="CLU_033401_5_5_11"/>
<evidence type="ECO:0000256" key="1">
    <source>
        <dbReference type="SAM" id="MobiDB-lite"/>
    </source>
</evidence>